<dbReference type="InterPro" id="IPR049756">
    <property type="entry name" value="PlcA-like_dom"/>
</dbReference>
<dbReference type="HOGENOM" id="CLU_029720_2_0_1"/>
<organism evidence="2 3">
    <name type="scientific">Botryotinia fuckeliana (strain T4)</name>
    <name type="common">Noble rot fungus</name>
    <name type="synonym">Botrytis cinerea</name>
    <dbReference type="NCBI Taxonomy" id="999810"/>
    <lineage>
        <taxon>Eukaryota</taxon>
        <taxon>Fungi</taxon>
        <taxon>Dikarya</taxon>
        <taxon>Ascomycota</taxon>
        <taxon>Pezizomycotina</taxon>
        <taxon>Leotiomycetes</taxon>
        <taxon>Helotiales</taxon>
        <taxon>Sclerotiniaceae</taxon>
        <taxon>Botrytis</taxon>
    </lineage>
</organism>
<dbReference type="AlphaFoldDB" id="G2XVP3"/>
<dbReference type="EMBL" id="FQ790271">
    <property type="protein sequence ID" value="CCD44563.1"/>
    <property type="molecule type" value="Genomic_DNA"/>
</dbReference>
<evidence type="ECO:0000313" key="3">
    <source>
        <dbReference type="Proteomes" id="UP000008177"/>
    </source>
</evidence>
<feature type="region of interest" description="Disordered" evidence="1">
    <location>
        <begin position="1"/>
        <end position="23"/>
    </location>
</feature>
<feature type="compositionally biased region" description="Polar residues" evidence="1">
    <location>
        <begin position="38"/>
        <end position="54"/>
    </location>
</feature>
<dbReference type="STRING" id="999810.G2XVP3"/>
<sequence length="424" mass="47429">MPLDHPENPEQGADVAGSIDESKGVAAFHPRRHGLFQGYQSSGGENISPNTASEGSDPPAFDAAEHKWLGDNILLATGINGRNCYRAGTKAFTLPNTVKLTYGEICLLAGDFFGTSSPISDGKDDADRTKRFEDAWETLAEYKRSDAKDILKILQPELDAVNRAFKEHRDPSDEYSKLKNVDWDLERATARMWKFGFPTYFQLASYNWDHFGDDAYTCYKVGHAAAIKYARTHHGDVNGLNQAYAMNAFADHFLQDIFSAGHVRTPRRQLHRPLFPYYPDMCAKMMHDEDCAIGLSVKDSSGKAWTMYGDKRLLDDANSDNFGRCQEAVQTSANEIYDAWIGTKKTSDFKALDLAPNLESALGTDQELAPLFKVQGNGVLRRENIKDRRNHNSTTPSWSYRGTYDECGKSGWWKHPITLDGPSA</sequence>
<evidence type="ECO:0000313" key="2">
    <source>
        <dbReference type="EMBL" id="CCD44563.1"/>
    </source>
</evidence>
<dbReference type="InParanoid" id="G2XVP3"/>
<dbReference type="Proteomes" id="UP000008177">
    <property type="component" value="Unplaced contigs"/>
</dbReference>
<dbReference type="CDD" id="cd22893">
    <property type="entry name" value="PlcA-like"/>
    <property type="match status" value="1"/>
</dbReference>
<dbReference type="OrthoDB" id="5344235at2759"/>
<evidence type="ECO:0000256" key="1">
    <source>
        <dbReference type="SAM" id="MobiDB-lite"/>
    </source>
</evidence>
<name>G2XVP3_BOTF4</name>
<gene>
    <name evidence="2" type="ORF">BofuT4_P054640.1</name>
</gene>
<reference evidence="3" key="1">
    <citation type="journal article" date="2011" name="PLoS Genet.">
        <title>Genomic analysis of the necrotrophic fungal pathogens Sclerotinia sclerotiorum and Botrytis cinerea.</title>
        <authorList>
            <person name="Amselem J."/>
            <person name="Cuomo C.A."/>
            <person name="van Kan J.A."/>
            <person name="Viaud M."/>
            <person name="Benito E.P."/>
            <person name="Couloux A."/>
            <person name="Coutinho P.M."/>
            <person name="de Vries R.P."/>
            <person name="Dyer P.S."/>
            <person name="Fillinger S."/>
            <person name="Fournier E."/>
            <person name="Gout L."/>
            <person name="Hahn M."/>
            <person name="Kohn L."/>
            <person name="Lapalu N."/>
            <person name="Plummer K.M."/>
            <person name="Pradier J.M."/>
            <person name="Quevillon E."/>
            <person name="Sharon A."/>
            <person name="Simon A."/>
            <person name="ten Have A."/>
            <person name="Tudzynski B."/>
            <person name="Tudzynski P."/>
            <person name="Wincker P."/>
            <person name="Andrew M."/>
            <person name="Anthouard V."/>
            <person name="Beever R.E."/>
            <person name="Beffa R."/>
            <person name="Benoit I."/>
            <person name="Bouzid O."/>
            <person name="Brault B."/>
            <person name="Chen Z."/>
            <person name="Choquer M."/>
            <person name="Collemare J."/>
            <person name="Cotton P."/>
            <person name="Danchin E.G."/>
            <person name="Da Silva C."/>
            <person name="Gautier A."/>
            <person name="Giraud C."/>
            <person name="Giraud T."/>
            <person name="Gonzalez C."/>
            <person name="Grossetete S."/>
            <person name="Guldener U."/>
            <person name="Henrissat B."/>
            <person name="Howlett B.J."/>
            <person name="Kodira C."/>
            <person name="Kretschmer M."/>
            <person name="Lappartient A."/>
            <person name="Leroch M."/>
            <person name="Levis C."/>
            <person name="Mauceli E."/>
            <person name="Neuveglise C."/>
            <person name="Oeser B."/>
            <person name="Pearson M."/>
            <person name="Poulain J."/>
            <person name="Poussereau N."/>
            <person name="Quesneville H."/>
            <person name="Rascle C."/>
            <person name="Schumacher J."/>
            <person name="Segurens B."/>
            <person name="Sexton A."/>
            <person name="Silva E."/>
            <person name="Sirven C."/>
            <person name="Soanes D.M."/>
            <person name="Talbot N.J."/>
            <person name="Templeton M."/>
            <person name="Yandava C."/>
            <person name="Yarden O."/>
            <person name="Zeng Q."/>
            <person name="Rollins J.A."/>
            <person name="Lebrun M.H."/>
            <person name="Dickman M."/>
        </authorList>
    </citation>
    <scope>NUCLEOTIDE SEQUENCE [LARGE SCALE GENOMIC DNA]</scope>
    <source>
        <strain evidence="3">T4</strain>
    </source>
</reference>
<proteinExistence type="predicted"/>
<feature type="region of interest" description="Disordered" evidence="1">
    <location>
        <begin position="37"/>
        <end position="62"/>
    </location>
</feature>
<dbReference type="eggNOG" id="ENOG502S9Z8">
    <property type="taxonomic scope" value="Eukaryota"/>
</dbReference>
<accession>G2XVP3</accession>
<protein>
    <submittedName>
        <fullName evidence="2">Uncharacterized protein</fullName>
    </submittedName>
</protein>